<dbReference type="InterPro" id="IPR007278">
    <property type="entry name" value="DUF397"/>
</dbReference>
<proteinExistence type="predicted"/>
<organism evidence="2 3">
    <name type="scientific">Streptomyces spirodelae</name>
    <dbReference type="NCBI Taxonomy" id="2812904"/>
    <lineage>
        <taxon>Bacteria</taxon>
        <taxon>Bacillati</taxon>
        <taxon>Actinomycetota</taxon>
        <taxon>Actinomycetes</taxon>
        <taxon>Kitasatosporales</taxon>
        <taxon>Streptomycetaceae</taxon>
        <taxon>Streptomyces</taxon>
    </lineage>
</organism>
<gene>
    <name evidence="2" type="ORF">JW592_02850</name>
</gene>
<name>A0ABS3WMU6_9ACTN</name>
<dbReference type="Pfam" id="PF04149">
    <property type="entry name" value="DUF397"/>
    <property type="match status" value="1"/>
</dbReference>
<protein>
    <submittedName>
        <fullName evidence="2">DUF397 domain-containing protein</fullName>
    </submittedName>
</protein>
<evidence type="ECO:0000259" key="1">
    <source>
        <dbReference type="Pfam" id="PF04149"/>
    </source>
</evidence>
<dbReference type="RefSeq" id="WP_209263243.1">
    <property type="nucleotide sequence ID" value="NZ_JAFFZN010000002.1"/>
</dbReference>
<feature type="domain" description="DUF397" evidence="1">
    <location>
        <begin position="10"/>
        <end position="62"/>
    </location>
</feature>
<evidence type="ECO:0000313" key="3">
    <source>
        <dbReference type="Proteomes" id="UP001518976"/>
    </source>
</evidence>
<accession>A0ABS3WMU6</accession>
<dbReference type="EMBL" id="JAFFZN010000002">
    <property type="protein sequence ID" value="MBO8184420.1"/>
    <property type="molecule type" value="Genomic_DNA"/>
</dbReference>
<reference evidence="2 3" key="1">
    <citation type="submission" date="2021-02" db="EMBL/GenBank/DDBJ databases">
        <title>Streptomyces spirodelae sp. nov., isolated from duckweed.</title>
        <authorList>
            <person name="Saimee Y."/>
            <person name="Duangmal K."/>
        </authorList>
    </citation>
    <scope>NUCLEOTIDE SEQUENCE [LARGE SCALE GENOMIC DNA]</scope>
    <source>
        <strain evidence="2 3">DW4-2</strain>
    </source>
</reference>
<keyword evidence="3" id="KW-1185">Reference proteome</keyword>
<evidence type="ECO:0000313" key="2">
    <source>
        <dbReference type="EMBL" id="MBO8184420.1"/>
    </source>
</evidence>
<sequence>MSPRTVVGPFRKSPYSGGGTANECVEVAETADGGCAVRDSKDPARGTAYFGAGAWRAFVDGLAGHPLPQ</sequence>
<dbReference type="Proteomes" id="UP001518976">
    <property type="component" value="Unassembled WGS sequence"/>
</dbReference>
<comment type="caution">
    <text evidence="2">The sequence shown here is derived from an EMBL/GenBank/DDBJ whole genome shotgun (WGS) entry which is preliminary data.</text>
</comment>